<dbReference type="PANTHER" id="PTHR15231:SF1">
    <property type="entry name" value="PHOSPHATIDYLINOSITOL N-ACETYLGLUCOSAMINYLTRANSFERASE SUBUNIT H"/>
    <property type="match status" value="1"/>
</dbReference>
<feature type="transmembrane region" description="Helical" evidence="3">
    <location>
        <begin position="31"/>
        <end position="53"/>
    </location>
</feature>
<comment type="similarity">
    <text evidence="2">Belongs to the PIGH family.</text>
</comment>
<organism evidence="5 6">
    <name type="scientific">Fusarium proliferatum (strain ET1)</name>
    <name type="common">Orchid endophyte fungus</name>
    <dbReference type="NCBI Taxonomy" id="1227346"/>
    <lineage>
        <taxon>Eukaryota</taxon>
        <taxon>Fungi</taxon>
        <taxon>Dikarya</taxon>
        <taxon>Ascomycota</taxon>
        <taxon>Pezizomycotina</taxon>
        <taxon>Sordariomycetes</taxon>
        <taxon>Hypocreomycetidae</taxon>
        <taxon>Hypocreales</taxon>
        <taxon>Nectriaceae</taxon>
        <taxon>Fusarium</taxon>
        <taxon>Fusarium fujikuroi species complex</taxon>
    </lineage>
</organism>
<dbReference type="VEuPathDB" id="FungiDB:FPRO_11033"/>
<reference evidence="6" key="1">
    <citation type="journal article" date="2016" name="Genome Biol. Evol.">
        <title>Comparative 'omics' of the Fusarium fujikuroi species complex highlights differences in genetic potential and metabolite synthesis.</title>
        <authorList>
            <person name="Niehaus E.-M."/>
            <person name="Muensterkoetter M."/>
            <person name="Proctor R.H."/>
            <person name="Brown D.W."/>
            <person name="Sharon A."/>
            <person name="Idan Y."/>
            <person name="Oren-Young L."/>
            <person name="Sieber C.M."/>
            <person name="Novak O."/>
            <person name="Pencik A."/>
            <person name="Tarkowska D."/>
            <person name="Hromadova K."/>
            <person name="Freeman S."/>
            <person name="Maymon M."/>
            <person name="Elazar M."/>
            <person name="Youssef S.A."/>
            <person name="El-Shabrawy E.S.M."/>
            <person name="Shalaby A.B.A."/>
            <person name="Houterman P."/>
            <person name="Brock N.L."/>
            <person name="Burkhardt I."/>
            <person name="Tsavkelova E.A."/>
            <person name="Dickschat J.S."/>
            <person name="Galuszka P."/>
            <person name="Gueldener U."/>
            <person name="Tudzynski B."/>
        </authorList>
    </citation>
    <scope>NUCLEOTIDE SEQUENCE [LARGE SCALE GENOMIC DNA]</scope>
    <source>
        <strain evidence="6">ET1</strain>
    </source>
</reference>
<dbReference type="PANTHER" id="PTHR15231">
    <property type="entry name" value="PHOSPHATIDYLINOSITOL N-ACETYLGLUCOSAMINYLTRANSFERASE SUBUNIT H"/>
    <property type="match status" value="1"/>
</dbReference>
<dbReference type="Proteomes" id="UP000183971">
    <property type="component" value="Unassembled WGS sequence"/>
</dbReference>
<dbReference type="GeneID" id="42055903"/>
<keyword evidence="6" id="KW-1185">Reference proteome</keyword>
<sequence length="211" mass="23335">MLSTSPRLLIRHPSPTTAEFTVTTLRPIPPALHTLLFISRIILSIFALLLLHARLTLHPFLAYAPPSLLKIIPASYLRAPTSTAALAQNIPLSVLVPVSIVVLWLSSRRGYASESILVIRGLGVQTSESPGSYLAGTATRFIPTEKIQDILVNEAFLGFEVRYYLIVIVEGEDDVVVVFPGLLPPRKIVEEVWRGVRRCLYEQRGEDKSLG</sequence>
<dbReference type="InterPro" id="IPR044215">
    <property type="entry name" value="PIG-H"/>
</dbReference>
<keyword evidence="3" id="KW-0812">Transmembrane</keyword>
<dbReference type="AlphaFoldDB" id="A0A1L7VLY6"/>
<gene>
    <name evidence="5" type="ORF">FPRO_11033</name>
</gene>
<evidence type="ECO:0000256" key="1">
    <source>
        <dbReference type="ARBA" id="ARBA00004687"/>
    </source>
</evidence>
<dbReference type="GO" id="GO:0006506">
    <property type="term" value="P:GPI anchor biosynthetic process"/>
    <property type="evidence" value="ECO:0007669"/>
    <property type="project" value="UniProtKB-UniPathway"/>
</dbReference>
<dbReference type="RefSeq" id="XP_031082036.1">
    <property type="nucleotide sequence ID" value="XM_031232062.1"/>
</dbReference>
<dbReference type="EMBL" id="FJOF01000005">
    <property type="protein sequence ID" value="CZR41444.1"/>
    <property type="molecule type" value="Genomic_DNA"/>
</dbReference>
<evidence type="ECO:0000313" key="5">
    <source>
        <dbReference type="EMBL" id="CZR41444.1"/>
    </source>
</evidence>
<comment type="pathway">
    <text evidence="1">Glycolipid biosynthesis; glycosylphosphatidylinositol-anchor biosynthesis.</text>
</comment>
<comment type="caution">
    <text evidence="5">The sequence shown here is derived from an EMBL/GenBank/DDBJ whole genome shotgun (WGS) entry which is preliminary data.</text>
</comment>
<evidence type="ECO:0000256" key="3">
    <source>
        <dbReference type="SAM" id="Phobius"/>
    </source>
</evidence>
<accession>A0A1L7VLY6</accession>
<proteinExistence type="inferred from homology"/>
<evidence type="ECO:0000256" key="2">
    <source>
        <dbReference type="ARBA" id="ARBA00009610"/>
    </source>
</evidence>
<name>A0A1L7VLY6_FUSPR</name>
<evidence type="ECO:0000259" key="4">
    <source>
        <dbReference type="Pfam" id="PF10181"/>
    </source>
</evidence>
<evidence type="ECO:0000313" key="6">
    <source>
        <dbReference type="Proteomes" id="UP000183971"/>
    </source>
</evidence>
<dbReference type="UniPathway" id="UPA00196"/>
<protein>
    <recommendedName>
        <fullName evidence="4">Phosphatidylinositol N-acetylglucosaminyltransferase subunit H conserved domain-containing protein</fullName>
    </recommendedName>
</protein>
<feature type="domain" description="Phosphatidylinositol N-acetylglucosaminyltransferase subunit H conserved" evidence="4">
    <location>
        <begin position="115"/>
        <end position="180"/>
    </location>
</feature>
<dbReference type="InterPro" id="IPR019328">
    <property type="entry name" value="PIGH-H_dom"/>
</dbReference>
<keyword evidence="3" id="KW-0472">Membrane</keyword>
<dbReference type="GO" id="GO:0000506">
    <property type="term" value="C:glycosylphosphatidylinositol-N-acetylglucosaminyltransferase (GPI-GnT) complex"/>
    <property type="evidence" value="ECO:0007669"/>
    <property type="project" value="InterPro"/>
</dbReference>
<feature type="transmembrane region" description="Helical" evidence="3">
    <location>
        <begin position="85"/>
        <end position="105"/>
    </location>
</feature>
<keyword evidence="3" id="KW-1133">Transmembrane helix</keyword>
<dbReference type="Pfam" id="PF10181">
    <property type="entry name" value="PIG-H"/>
    <property type="match status" value="1"/>
</dbReference>